<reference evidence="7 8" key="1">
    <citation type="journal article" date="2020" name="ISME J.">
        <title>Uncovering the hidden diversity of litter-decomposition mechanisms in mushroom-forming fungi.</title>
        <authorList>
            <person name="Floudas D."/>
            <person name="Bentzer J."/>
            <person name="Ahren D."/>
            <person name="Johansson T."/>
            <person name="Persson P."/>
            <person name="Tunlid A."/>
        </authorList>
    </citation>
    <scope>NUCLEOTIDE SEQUENCE [LARGE SCALE GENOMIC DNA]</scope>
    <source>
        <strain evidence="7 8">CBS 175.51</strain>
    </source>
</reference>
<sequence>MAPRDQPDTSLIIDEPRKRKLRRPHDEDSDTEPAAKKAKSKPAATSKPKTIPTMFTAGRSATTSKTSTSPAPSVRGSSPAPSMEEVEDEDAGGGSLRNRPPRKPTHIIESDDEEDEEMEGDEEMQEDGEQGDGDDAEAKGDDIPGETEEQKLERISKEWTSAAYAFYNEPTLSTYENRPCQVFICGKCLKPQRRFTETSNATSTGNLKKHAEKCWGKDIVKRAYDARTTLQMDLESIKEGMKNATWVDGSITASFERKGKGALQFSARNHTYKERRVEIVRWLAESLRSSSIIGDRGFQVVMKTGRPHIKLPSRWTVARDIHKVFLKTEGRISKLLQNYDGRLSFATDCWTSPNNRAFCAITVHLEHEGKPLSLLLDIVELAKSHNGANLAEAFAAVLERLNISEKLRKVALAIKNSPTIVAPRWKKILEDIIKAQSDIPKLSPSEKITMRNMPTDVATRWNSTFMMLCFAVKYRKAIDMLTADRNMKLRDYELDNAEWDIASQLSEALEKFYEATMKFSKDEPSLAAIIPAIDKIDKHLASCAINKEYSPALQAAFSLGKKLLNKYYALSDMSDVYRIAIEEKDGLRIGFGLHGVSGKVSAIKASTSTSEARGYIFEAALQKRSIFDSDDDEDEFENTAEAIDDDGMLDELNLYLDDPLVKTDEPLECKINPRIALLRRLE</sequence>
<keyword evidence="2" id="KW-0479">Metal-binding</keyword>
<comment type="subcellular location">
    <subcellularLocation>
        <location evidence="1">Nucleus</location>
    </subcellularLocation>
</comment>
<keyword evidence="4" id="KW-0862">Zinc</keyword>
<dbReference type="Proteomes" id="UP000541558">
    <property type="component" value="Unassembled WGS sequence"/>
</dbReference>
<dbReference type="InterPro" id="IPR052035">
    <property type="entry name" value="ZnF_BED_domain_contain"/>
</dbReference>
<comment type="caution">
    <text evidence="7">The sequence shown here is derived from an EMBL/GenBank/DDBJ whole genome shotgun (WGS) entry which is preliminary data.</text>
</comment>
<dbReference type="InterPro" id="IPR012337">
    <property type="entry name" value="RNaseH-like_sf"/>
</dbReference>
<dbReference type="GO" id="GO:0008270">
    <property type="term" value="F:zinc ion binding"/>
    <property type="evidence" value="ECO:0007669"/>
    <property type="project" value="UniProtKB-KW"/>
</dbReference>
<evidence type="ECO:0000256" key="6">
    <source>
        <dbReference type="SAM" id="MobiDB-lite"/>
    </source>
</evidence>
<evidence type="ECO:0000256" key="2">
    <source>
        <dbReference type="ARBA" id="ARBA00022723"/>
    </source>
</evidence>
<feature type="compositionally biased region" description="Low complexity" evidence="6">
    <location>
        <begin position="41"/>
        <end position="50"/>
    </location>
</feature>
<keyword evidence="5" id="KW-0539">Nucleus</keyword>
<evidence type="ECO:0008006" key="9">
    <source>
        <dbReference type="Google" id="ProtNLM"/>
    </source>
</evidence>
<evidence type="ECO:0000256" key="5">
    <source>
        <dbReference type="ARBA" id="ARBA00023242"/>
    </source>
</evidence>
<keyword evidence="3" id="KW-0863">Zinc-finger</keyword>
<feature type="compositionally biased region" description="Low complexity" evidence="6">
    <location>
        <begin position="60"/>
        <end position="73"/>
    </location>
</feature>
<evidence type="ECO:0000313" key="8">
    <source>
        <dbReference type="Proteomes" id="UP000541558"/>
    </source>
</evidence>
<dbReference type="EMBL" id="JAACJK010000177">
    <property type="protein sequence ID" value="KAF5318895.1"/>
    <property type="molecule type" value="Genomic_DNA"/>
</dbReference>
<evidence type="ECO:0000256" key="3">
    <source>
        <dbReference type="ARBA" id="ARBA00022771"/>
    </source>
</evidence>
<evidence type="ECO:0000313" key="7">
    <source>
        <dbReference type="EMBL" id="KAF5318895.1"/>
    </source>
</evidence>
<feature type="region of interest" description="Disordered" evidence="6">
    <location>
        <begin position="1"/>
        <end position="151"/>
    </location>
</feature>
<proteinExistence type="predicted"/>
<keyword evidence="8" id="KW-1185">Reference proteome</keyword>
<dbReference type="GO" id="GO:0005634">
    <property type="term" value="C:nucleus"/>
    <property type="evidence" value="ECO:0007669"/>
    <property type="project" value="UniProtKB-SubCell"/>
</dbReference>
<dbReference type="AlphaFoldDB" id="A0A8H5F012"/>
<dbReference type="SUPFAM" id="SSF53098">
    <property type="entry name" value="Ribonuclease H-like"/>
    <property type="match status" value="1"/>
</dbReference>
<name>A0A8H5F012_9AGAR</name>
<dbReference type="PANTHER" id="PTHR46481">
    <property type="entry name" value="ZINC FINGER BED DOMAIN-CONTAINING PROTEIN 4"/>
    <property type="match status" value="1"/>
</dbReference>
<evidence type="ECO:0000256" key="1">
    <source>
        <dbReference type="ARBA" id="ARBA00004123"/>
    </source>
</evidence>
<protein>
    <recommendedName>
        <fullName evidence="9">BED-type domain-containing protein</fullName>
    </recommendedName>
</protein>
<accession>A0A8H5F012</accession>
<organism evidence="7 8">
    <name type="scientific">Ephemerocybe angulata</name>
    <dbReference type="NCBI Taxonomy" id="980116"/>
    <lineage>
        <taxon>Eukaryota</taxon>
        <taxon>Fungi</taxon>
        <taxon>Dikarya</taxon>
        <taxon>Basidiomycota</taxon>
        <taxon>Agaricomycotina</taxon>
        <taxon>Agaricomycetes</taxon>
        <taxon>Agaricomycetidae</taxon>
        <taxon>Agaricales</taxon>
        <taxon>Agaricineae</taxon>
        <taxon>Psathyrellaceae</taxon>
        <taxon>Ephemerocybe</taxon>
    </lineage>
</organism>
<evidence type="ECO:0000256" key="4">
    <source>
        <dbReference type="ARBA" id="ARBA00022833"/>
    </source>
</evidence>
<dbReference type="OrthoDB" id="2677917at2759"/>
<dbReference type="PANTHER" id="PTHR46481:SF10">
    <property type="entry name" value="ZINC FINGER BED DOMAIN-CONTAINING PROTEIN 39"/>
    <property type="match status" value="1"/>
</dbReference>
<gene>
    <name evidence="7" type="ORF">D9611_014718</name>
</gene>
<feature type="compositionally biased region" description="Acidic residues" evidence="6">
    <location>
        <begin position="110"/>
        <end position="135"/>
    </location>
</feature>
<feature type="compositionally biased region" description="Basic and acidic residues" evidence="6">
    <location>
        <begin position="136"/>
        <end position="151"/>
    </location>
</feature>